<dbReference type="GO" id="GO:0005096">
    <property type="term" value="F:GTPase activator activity"/>
    <property type="evidence" value="ECO:0007669"/>
    <property type="project" value="TreeGrafter"/>
</dbReference>
<evidence type="ECO:0000313" key="2">
    <source>
        <dbReference type="EMBL" id="CAE0246237.1"/>
    </source>
</evidence>
<dbReference type="EMBL" id="HBIB01012814">
    <property type="protein sequence ID" value="CAE0246237.1"/>
    <property type="molecule type" value="Transcribed_RNA"/>
</dbReference>
<proteinExistence type="predicted"/>
<dbReference type="InterPro" id="IPR035969">
    <property type="entry name" value="Rab-GAP_TBC_sf"/>
</dbReference>
<evidence type="ECO:0000313" key="3">
    <source>
        <dbReference type="EMBL" id="CAE0246239.1"/>
    </source>
</evidence>
<feature type="domain" description="Rab-GAP TBC" evidence="1">
    <location>
        <begin position="89"/>
        <end position="239"/>
    </location>
</feature>
<dbReference type="PANTHER" id="PTHR47219:SF9">
    <property type="entry name" value="GTPASE ACTIVATING PROTEIN AND CENTROSOME-ASSOCIATED, ISOFORM B"/>
    <property type="match status" value="1"/>
</dbReference>
<protein>
    <recommendedName>
        <fullName evidence="1">Rab-GAP TBC domain-containing protein</fullName>
    </recommendedName>
</protein>
<dbReference type="Pfam" id="PF00566">
    <property type="entry name" value="RabGAP-TBC"/>
    <property type="match status" value="1"/>
</dbReference>
<organism evidence="3">
    <name type="scientific">Palpitomonas bilix</name>
    <dbReference type="NCBI Taxonomy" id="652834"/>
    <lineage>
        <taxon>Eukaryota</taxon>
        <taxon>Eukaryota incertae sedis</taxon>
    </lineage>
</organism>
<accession>A0A7S3G5W1</accession>
<gene>
    <name evidence="2" type="ORF">PBIL07802_LOCUS8420</name>
    <name evidence="3" type="ORF">PBIL07802_LOCUS8422</name>
</gene>
<dbReference type="GO" id="GO:0031267">
    <property type="term" value="F:small GTPase binding"/>
    <property type="evidence" value="ECO:0007669"/>
    <property type="project" value="TreeGrafter"/>
</dbReference>
<dbReference type="EMBL" id="HBIB01012816">
    <property type="protein sequence ID" value="CAE0246239.1"/>
    <property type="molecule type" value="Transcribed_RNA"/>
</dbReference>
<dbReference type="InterPro" id="IPR000195">
    <property type="entry name" value="Rab-GAP-TBC_dom"/>
</dbReference>
<dbReference type="Gene3D" id="1.10.8.270">
    <property type="entry name" value="putative rabgap domain of human tbc1 domain family member 14 like domains"/>
    <property type="match status" value="1"/>
</dbReference>
<dbReference type="InterPro" id="IPR050302">
    <property type="entry name" value="Rab_GAP_TBC_domain"/>
</dbReference>
<sequence>MESLMIKDATTGKLVPASTLLEQAEEGRRAAVLNGYFGLKREFEASWSEETQKSNENVKQQWEKAGGVDAVFASPKKLKKLIRKGIPNNLRRQVYLRLTGADVTLKERPKAYEKALIDALGSELRTVDLDKCPKFAGVLSFGDHYVRADGQEALSRLLCAVFQRFPECEYAPILLDMAQLFLLHLNENECYHCLAAVIVRAKEDRFFLTTNKTRNILFMETFKDLVREKVSSKLSKHFLTTGRKYSLRNAF</sequence>
<dbReference type="PANTHER" id="PTHR47219">
    <property type="entry name" value="RAB GTPASE-ACTIVATING PROTEIN 1-LIKE"/>
    <property type="match status" value="1"/>
</dbReference>
<reference evidence="3" key="1">
    <citation type="submission" date="2021-01" db="EMBL/GenBank/DDBJ databases">
        <authorList>
            <person name="Corre E."/>
            <person name="Pelletier E."/>
            <person name="Niang G."/>
            <person name="Scheremetjew M."/>
            <person name="Finn R."/>
            <person name="Kale V."/>
            <person name="Holt S."/>
            <person name="Cochrane G."/>
            <person name="Meng A."/>
            <person name="Brown T."/>
            <person name="Cohen L."/>
        </authorList>
    </citation>
    <scope>NUCLEOTIDE SEQUENCE</scope>
    <source>
        <strain evidence="3">NIES-2562</strain>
    </source>
</reference>
<evidence type="ECO:0000259" key="1">
    <source>
        <dbReference type="Pfam" id="PF00566"/>
    </source>
</evidence>
<dbReference type="SUPFAM" id="SSF47923">
    <property type="entry name" value="Ypt/Rab-GAP domain of gyp1p"/>
    <property type="match status" value="1"/>
</dbReference>
<name>A0A7S3G5W1_9EUKA</name>
<dbReference type="AlphaFoldDB" id="A0A7S3G5W1"/>